<feature type="region of interest" description="Disordered" evidence="3">
    <location>
        <begin position="465"/>
        <end position="501"/>
    </location>
</feature>
<feature type="region of interest" description="Disordered" evidence="3">
    <location>
        <begin position="515"/>
        <end position="560"/>
    </location>
</feature>
<dbReference type="EMBL" id="CALNXK010000087">
    <property type="protein sequence ID" value="CAH3149894.1"/>
    <property type="molecule type" value="Genomic_DNA"/>
</dbReference>
<evidence type="ECO:0000256" key="2">
    <source>
        <dbReference type="ARBA" id="ARBA00022490"/>
    </source>
</evidence>
<feature type="region of interest" description="Disordered" evidence="3">
    <location>
        <begin position="1178"/>
        <end position="1215"/>
    </location>
</feature>
<proteinExistence type="predicted"/>
<feature type="region of interest" description="Disordered" evidence="3">
    <location>
        <begin position="290"/>
        <end position="341"/>
    </location>
</feature>
<dbReference type="Proteomes" id="UP001159405">
    <property type="component" value="Unassembled WGS sequence"/>
</dbReference>
<dbReference type="InterPro" id="IPR018862">
    <property type="entry name" value="eIF4E-T"/>
</dbReference>
<name>A0ABN8PT69_9CNID</name>
<comment type="subcellular location">
    <subcellularLocation>
        <location evidence="1">Cytoplasm</location>
    </subcellularLocation>
</comment>
<feature type="region of interest" description="Disordered" evidence="3">
    <location>
        <begin position="1"/>
        <end position="24"/>
    </location>
</feature>
<sequence>MEVAELSAEDNVVTKEGSWGKGKTSKTIEDLAVTKEKEEQEKVKNKPRVTYSKEELLNLRESPASKLWPSVLSNEHARNGIWDPEAWHQSFASEKRCASPADELKKQLLIEDGIVLSPQRQSFVQGCHIPQSAPERILPQERGKSGLSRKSDREREGRSRLTGRVGKSRLDYKERPPLQERNKDSDEASGKYREGDERPDRDRGYGKDKDRGFREKERKRSREENARGRNIQVRRKPTKEEANEEPEWFTFGPSSQFETMELKGFDDLENLKKSQKRRKSASEEIKAILSVGKNCPVNGELNRSSPETAGSLSQGSATDKTRTETKTKASPASCDDSKQPATKPFDINDFFMSDSLIPFTGGVDQTSSRFCQFFGQPGSNYSSSRSGSAGLSSGGANTPRTPSPAPNYLFTPITPLADDSIESQSLAAMLQKSQVNVQPLLDEVMSSEKDANKVMGSVRAEDIEADINKDSKSSVKKKEISDAEHNKENISKGGETSNKPEQMVAFNMLVEKMKSSGTLPEKPQPAISGLPARLLPRPPSPKRKTPRHSPSPLVDLRRSPSPTELLKMMTMTAPLSDPRPPSPPQVVPQMNRPPSPLEMFHKINNSVVASPQELFSSPMLRRSPSPLSMLAQQRQSPPLGFGAVNLQMVPHQVKPVYQTRRQPSSVPPRVNPQTVRRQQDRHVTPGGPPEQRGHTVVNPKTVSSQSASPRIIDRSFMPTSVMRKIQQDRMDQKTPKSEAKTSNPVHSREKYIIPEEQNSVNRNDLSAPGTDSTLPVGYSPRSRPLVQSEIAGDPIKGALFQRHQEVNQASLQQDLLASPRSIKSSEALLTQDGSPVLQKPTAFKPLPGSPQIPFSSLKSGVNSDPAFPLHLFNQNAGSPARPSKTLPHSAPCTPQRHPLVDKTALLSPQQLVSKGMMTRDDGNKALTGLFGQSGSSIESPSKSVRGGITKLVGINDGRPLTHSFEQHAHGSTDSVASFEDAKRGESLLGAHLMSQNGPNNMSVRRMNSDEVTTRHEGLPLNHPSHRIHGGGTRPTPIHQAPRQFHGPRPSPHLLNGRMSPSGMQVMHGHPGQTPFNSPMPGMGMPPRSAILPGMMPPHIHPAYLRMMSSAGSPPVAVPSPGMSPLAMRMQQMPPQSAGRYPMMSGHHPAMLYGGRPSPGYPAVNPAAAAAAAAMMGARSSPHIPPQSGLQQGRRGNSPVMNLPPQSHSPAGGGNVLSKWFGEDVLQQVQPGQRSATPDLARKVLSVEELERQHAAAMN</sequence>
<feature type="compositionally biased region" description="Polar residues" evidence="3">
    <location>
        <begin position="301"/>
        <end position="318"/>
    </location>
</feature>
<protein>
    <recommendedName>
        <fullName evidence="6">Eukaryotic translation initiation factor 4E nuclear import factor 1</fullName>
    </recommendedName>
</protein>
<feature type="compositionally biased region" description="Polar residues" evidence="3">
    <location>
        <begin position="698"/>
        <end position="708"/>
    </location>
</feature>
<evidence type="ECO:0000313" key="5">
    <source>
        <dbReference type="Proteomes" id="UP001159405"/>
    </source>
</evidence>
<dbReference type="Pfam" id="PF10477">
    <property type="entry name" value="EIF4E-T"/>
    <property type="match status" value="1"/>
</dbReference>
<keyword evidence="2" id="KW-0963">Cytoplasm</keyword>
<evidence type="ECO:0008006" key="6">
    <source>
        <dbReference type="Google" id="ProtNLM"/>
    </source>
</evidence>
<feature type="compositionally biased region" description="Basic and acidic residues" evidence="3">
    <location>
        <begin position="138"/>
        <end position="159"/>
    </location>
</feature>
<feature type="compositionally biased region" description="Basic and acidic residues" evidence="3">
    <location>
        <begin position="725"/>
        <end position="739"/>
    </location>
</feature>
<feature type="compositionally biased region" description="Basic and acidic residues" evidence="3">
    <location>
        <begin position="168"/>
        <end position="227"/>
    </location>
</feature>
<feature type="region of interest" description="Disordered" evidence="3">
    <location>
        <begin position="829"/>
        <end position="891"/>
    </location>
</feature>
<feature type="compositionally biased region" description="Low complexity" evidence="3">
    <location>
        <begin position="379"/>
        <end position="395"/>
    </location>
</feature>
<feature type="region of interest" description="Disordered" evidence="3">
    <location>
        <begin position="125"/>
        <end position="256"/>
    </location>
</feature>
<evidence type="ECO:0000256" key="1">
    <source>
        <dbReference type="ARBA" id="ARBA00004496"/>
    </source>
</evidence>
<evidence type="ECO:0000313" key="4">
    <source>
        <dbReference type="EMBL" id="CAH3149894.1"/>
    </source>
</evidence>
<feature type="region of interest" description="Disordered" evidence="3">
    <location>
        <begin position="656"/>
        <end position="781"/>
    </location>
</feature>
<feature type="region of interest" description="Disordered" evidence="3">
    <location>
        <begin position="379"/>
        <end position="405"/>
    </location>
</feature>
<comment type="caution">
    <text evidence="4">The sequence shown here is derived from an EMBL/GenBank/DDBJ whole genome shotgun (WGS) entry which is preliminary data.</text>
</comment>
<evidence type="ECO:0000256" key="3">
    <source>
        <dbReference type="SAM" id="MobiDB-lite"/>
    </source>
</evidence>
<feature type="compositionally biased region" description="Basic and acidic residues" evidence="3">
    <location>
        <begin position="465"/>
        <end position="490"/>
    </location>
</feature>
<accession>A0ABN8PT69</accession>
<dbReference type="PANTHER" id="PTHR12269:SF1">
    <property type="entry name" value="EUKARYOTIC TRANSLATION INITIATION FACTOR 4E TRANSPORTER"/>
    <property type="match status" value="1"/>
</dbReference>
<reference evidence="4 5" key="1">
    <citation type="submission" date="2022-05" db="EMBL/GenBank/DDBJ databases">
        <authorList>
            <consortium name="Genoscope - CEA"/>
            <person name="William W."/>
        </authorList>
    </citation>
    <scope>NUCLEOTIDE SEQUENCE [LARGE SCALE GENOMIC DNA]</scope>
</reference>
<gene>
    <name evidence="4" type="ORF">PLOB_00047536</name>
</gene>
<organism evidence="4 5">
    <name type="scientific">Porites lobata</name>
    <dbReference type="NCBI Taxonomy" id="104759"/>
    <lineage>
        <taxon>Eukaryota</taxon>
        <taxon>Metazoa</taxon>
        <taxon>Cnidaria</taxon>
        <taxon>Anthozoa</taxon>
        <taxon>Hexacorallia</taxon>
        <taxon>Scleractinia</taxon>
        <taxon>Fungiina</taxon>
        <taxon>Poritidae</taxon>
        <taxon>Porites</taxon>
    </lineage>
</organism>
<dbReference type="PANTHER" id="PTHR12269">
    <property type="entry name" value="EUKARYOTIC TRANSLATION INITIATION FACTOR 4E TRANSPORTER"/>
    <property type="match status" value="1"/>
</dbReference>
<feature type="region of interest" description="Disordered" evidence="3">
    <location>
        <begin position="1014"/>
        <end position="1034"/>
    </location>
</feature>
<feature type="compositionally biased region" description="Polar residues" evidence="3">
    <location>
        <begin position="756"/>
        <end position="773"/>
    </location>
</feature>
<keyword evidence="5" id="KW-1185">Reference proteome</keyword>
<feature type="compositionally biased region" description="Polar residues" evidence="3">
    <location>
        <begin position="852"/>
        <end position="862"/>
    </location>
</feature>